<sequence>MTEALSKQMDSRAFAVWRNSLRAFWLGATDALQLAKT</sequence>
<dbReference type="Proteomes" id="UP000246073">
    <property type="component" value="Unassembled WGS sequence"/>
</dbReference>
<reference evidence="2" key="1">
    <citation type="submission" date="2017-12" db="EMBL/GenBank/DDBJ databases">
        <authorList>
            <person name="Diaz M."/>
        </authorList>
    </citation>
    <scope>NUCLEOTIDE SEQUENCE [LARGE SCALE GENOMIC DNA]</scope>
    <source>
        <strain evidence="2">FI11154</strain>
    </source>
</reference>
<protein>
    <submittedName>
        <fullName evidence="1">Uncharacterized protein</fullName>
    </submittedName>
</protein>
<evidence type="ECO:0000313" key="2">
    <source>
        <dbReference type="Proteomes" id="UP000246073"/>
    </source>
</evidence>
<gene>
    <name evidence="1" type="ORF">OHAE_3729</name>
</gene>
<dbReference type="EMBL" id="OOFM01000004">
    <property type="protein sequence ID" value="SPL63797.1"/>
    <property type="molecule type" value="Genomic_DNA"/>
</dbReference>
<name>A0A2P9HI86_9HYPH</name>
<organism evidence="1 2">
    <name type="scientific">Ochrobactrum soli</name>
    <dbReference type="NCBI Taxonomy" id="2448455"/>
    <lineage>
        <taxon>Bacteria</taxon>
        <taxon>Pseudomonadati</taxon>
        <taxon>Pseudomonadota</taxon>
        <taxon>Alphaproteobacteria</taxon>
        <taxon>Hyphomicrobiales</taxon>
        <taxon>Brucellaceae</taxon>
        <taxon>Brucella/Ochrobactrum group</taxon>
        <taxon>Ochrobactrum</taxon>
    </lineage>
</organism>
<proteinExistence type="predicted"/>
<accession>A0A2P9HI86</accession>
<evidence type="ECO:0000313" key="1">
    <source>
        <dbReference type="EMBL" id="SPL63797.1"/>
    </source>
</evidence>
<dbReference type="AlphaFoldDB" id="A0A2P9HI86"/>